<comment type="subcellular location">
    <subcellularLocation>
        <location evidence="2">Cytoplasm</location>
    </subcellularLocation>
    <subcellularLocation>
        <location evidence="1">Nucleus</location>
    </subcellularLocation>
</comment>
<dbReference type="CTD" id="114826"/>
<evidence type="ECO:0000256" key="1">
    <source>
        <dbReference type="ARBA" id="ARBA00004123"/>
    </source>
</evidence>
<dbReference type="InterPro" id="IPR011990">
    <property type="entry name" value="TPR-like_helical_dom_sf"/>
</dbReference>
<comment type="function">
    <text evidence="12">Protein-lysine N-methyltransferase. Monomethylates PRMT5, modulating its transcriptional activity. May also act as a histone methyltransferase. Plays a critical role in cardiac development. Acts as a key epigenetic regulator of gene expression during cardiac development via its dual activities as a methyltransferase and negative regulator of HDAC1.</text>
</comment>
<evidence type="ECO:0000256" key="10">
    <source>
        <dbReference type="ARBA" id="ARBA00023242"/>
    </source>
</evidence>
<dbReference type="GO" id="GO:0007507">
    <property type="term" value="P:heart development"/>
    <property type="evidence" value="ECO:0007669"/>
    <property type="project" value="TreeGrafter"/>
</dbReference>
<evidence type="ECO:0000259" key="18">
    <source>
        <dbReference type="PROSITE" id="PS50865"/>
    </source>
</evidence>
<reference evidence="20" key="1">
    <citation type="submission" date="2025-08" db="UniProtKB">
        <authorList>
            <consortium name="RefSeq"/>
        </authorList>
    </citation>
    <scope>IDENTIFICATION</scope>
</reference>
<dbReference type="PANTHER" id="PTHR46165:SF2">
    <property type="entry name" value="SET AND MYND DOMAIN-CONTAINING PROTEIN 4"/>
    <property type="match status" value="1"/>
</dbReference>
<keyword evidence="8 15" id="KW-0863">Zinc-finger</keyword>
<evidence type="ECO:0000256" key="13">
    <source>
        <dbReference type="ARBA" id="ARBA00093635"/>
    </source>
</evidence>
<evidence type="ECO:0000256" key="2">
    <source>
        <dbReference type="ARBA" id="ARBA00004496"/>
    </source>
</evidence>
<dbReference type="SUPFAM" id="SSF82199">
    <property type="entry name" value="SET domain"/>
    <property type="match status" value="1"/>
</dbReference>
<dbReference type="GO" id="GO:0008168">
    <property type="term" value="F:methyltransferase activity"/>
    <property type="evidence" value="ECO:0007669"/>
    <property type="project" value="UniProtKB-KW"/>
</dbReference>
<dbReference type="InterPro" id="IPR046341">
    <property type="entry name" value="SET_dom_sf"/>
</dbReference>
<dbReference type="PROSITE" id="PS50280">
    <property type="entry name" value="SET"/>
    <property type="match status" value="1"/>
</dbReference>
<dbReference type="PANTHER" id="PTHR46165">
    <property type="entry name" value="SET AND MYND DOMAIN-CONTAINING PROTEIN 4"/>
    <property type="match status" value="1"/>
</dbReference>
<evidence type="ECO:0000256" key="14">
    <source>
        <dbReference type="ARBA" id="ARBA00093680"/>
    </source>
</evidence>
<name>A0A9Y4JRD9_9TELE</name>
<dbReference type="PROSITE" id="PS50865">
    <property type="entry name" value="ZF_MYND_2"/>
    <property type="match status" value="1"/>
</dbReference>
<evidence type="ECO:0000259" key="17">
    <source>
        <dbReference type="PROSITE" id="PS50280"/>
    </source>
</evidence>
<proteinExistence type="predicted"/>
<dbReference type="Gene3D" id="1.25.40.10">
    <property type="entry name" value="Tetratricopeptide repeat domain"/>
    <property type="match status" value="2"/>
</dbReference>
<dbReference type="InterPro" id="IPR044421">
    <property type="entry name" value="SMYD4_SET"/>
</dbReference>
<evidence type="ECO:0000256" key="15">
    <source>
        <dbReference type="PROSITE-ProRule" id="PRU00134"/>
    </source>
</evidence>
<evidence type="ECO:0000256" key="7">
    <source>
        <dbReference type="ARBA" id="ARBA00022723"/>
    </source>
</evidence>
<dbReference type="GO" id="GO:0005737">
    <property type="term" value="C:cytoplasm"/>
    <property type="evidence" value="ECO:0007669"/>
    <property type="project" value="UniProtKB-SubCell"/>
</dbReference>
<evidence type="ECO:0000256" key="4">
    <source>
        <dbReference type="ARBA" id="ARBA00022603"/>
    </source>
</evidence>
<dbReference type="Pfam" id="PF01753">
    <property type="entry name" value="zf-MYND"/>
    <property type="match status" value="1"/>
</dbReference>
<dbReference type="InterPro" id="IPR052097">
    <property type="entry name" value="SET-MYND_domain_protein"/>
</dbReference>
<dbReference type="GeneID" id="103354080"/>
<dbReference type="RefSeq" id="XP_008275556.1">
    <property type="nucleotide sequence ID" value="XM_008277334.1"/>
</dbReference>
<dbReference type="Gene3D" id="6.10.140.2220">
    <property type="match status" value="1"/>
</dbReference>
<feature type="region of interest" description="Disordered" evidence="16">
    <location>
        <begin position="329"/>
        <end position="359"/>
    </location>
</feature>
<dbReference type="SUPFAM" id="SSF48452">
    <property type="entry name" value="TPR-like"/>
    <property type="match status" value="1"/>
</dbReference>
<evidence type="ECO:0000256" key="12">
    <source>
        <dbReference type="ARBA" id="ARBA00093423"/>
    </source>
</evidence>
<feature type="compositionally biased region" description="Polar residues" evidence="16">
    <location>
        <begin position="350"/>
        <end position="359"/>
    </location>
</feature>
<keyword evidence="5" id="KW-0808">Transferase</keyword>
<dbReference type="Proteomes" id="UP000694891">
    <property type="component" value="Unplaced"/>
</dbReference>
<dbReference type="Gene3D" id="2.170.270.10">
    <property type="entry name" value="SET domain"/>
    <property type="match status" value="2"/>
</dbReference>
<keyword evidence="4" id="KW-0489">Methyltransferase</keyword>
<dbReference type="InterPro" id="IPR002893">
    <property type="entry name" value="Znf_MYND"/>
</dbReference>
<evidence type="ECO:0000256" key="9">
    <source>
        <dbReference type="ARBA" id="ARBA00022833"/>
    </source>
</evidence>
<dbReference type="InterPro" id="IPR001214">
    <property type="entry name" value="SET_dom"/>
</dbReference>
<accession>A0A9Y4JRD9</accession>
<dbReference type="Pfam" id="PF00856">
    <property type="entry name" value="SET"/>
    <property type="match status" value="1"/>
</dbReference>
<feature type="compositionally biased region" description="Basic and acidic residues" evidence="16">
    <location>
        <begin position="330"/>
        <end position="340"/>
    </location>
</feature>
<evidence type="ECO:0000313" key="19">
    <source>
        <dbReference type="Proteomes" id="UP000694891"/>
    </source>
</evidence>
<organism evidence="19 20">
    <name type="scientific">Stegastes partitus</name>
    <name type="common">bicolor damselfish</name>
    <dbReference type="NCBI Taxonomy" id="144197"/>
    <lineage>
        <taxon>Eukaryota</taxon>
        <taxon>Metazoa</taxon>
        <taxon>Chordata</taxon>
        <taxon>Craniata</taxon>
        <taxon>Vertebrata</taxon>
        <taxon>Euteleostomi</taxon>
        <taxon>Actinopterygii</taxon>
        <taxon>Neopterygii</taxon>
        <taxon>Teleostei</taxon>
        <taxon>Neoteleostei</taxon>
        <taxon>Acanthomorphata</taxon>
        <taxon>Ovalentaria</taxon>
        <taxon>Pomacentridae</taxon>
        <taxon>Stegastes</taxon>
    </lineage>
</organism>
<feature type="domain" description="SET" evidence="17">
    <location>
        <begin position="193"/>
        <end position="558"/>
    </location>
</feature>
<evidence type="ECO:0000256" key="11">
    <source>
        <dbReference type="ARBA" id="ARBA00048985"/>
    </source>
</evidence>
<evidence type="ECO:0000256" key="6">
    <source>
        <dbReference type="ARBA" id="ARBA00022691"/>
    </source>
</evidence>
<feature type="region of interest" description="Disordered" evidence="16">
    <location>
        <begin position="406"/>
        <end position="434"/>
    </location>
</feature>
<evidence type="ECO:0000313" key="20">
    <source>
        <dbReference type="RefSeq" id="XP_008275556.1"/>
    </source>
</evidence>
<dbReference type="GO" id="GO:0032259">
    <property type="term" value="P:methylation"/>
    <property type="evidence" value="ECO:0007669"/>
    <property type="project" value="UniProtKB-KW"/>
</dbReference>
<keyword evidence="6" id="KW-0949">S-adenosyl-L-methionine</keyword>
<comment type="catalytic activity">
    <reaction evidence="11">
        <text>L-lysyl-[protein] + S-adenosyl-L-methionine = N(6)-methyl-L-lysyl-[protein] + S-adenosyl-L-homocysteine + H(+)</text>
        <dbReference type="Rhea" id="RHEA:51736"/>
        <dbReference type="Rhea" id="RHEA-COMP:9752"/>
        <dbReference type="Rhea" id="RHEA-COMP:13053"/>
        <dbReference type="ChEBI" id="CHEBI:15378"/>
        <dbReference type="ChEBI" id="CHEBI:29969"/>
        <dbReference type="ChEBI" id="CHEBI:57856"/>
        <dbReference type="ChEBI" id="CHEBI:59789"/>
        <dbReference type="ChEBI" id="CHEBI:61929"/>
    </reaction>
</comment>
<evidence type="ECO:0000256" key="5">
    <source>
        <dbReference type="ARBA" id="ARBA00022679"/>
    </source>
</evidence>
<feature type="domain" description="MYND-type" evidence="18">
    <location>
        <begin position="258"/>
        <end position="297"/>
    </location>
</feature>
<protein>
    <recommendedName>
        <fullName evidence="13">Protein-lysine N-methyltransferase SMYD4</fullName>
    </recommendedName>
    <alternativeName>
        <fullName evidence="14">SET and MYND domain-containing protein 4</fullName>
    </alternativeName>
</protein>
<evidence type="ECO:0000256" key="3">
    <source>
        <dbReference type="ARBA" id="ARBA00022490"/>
    </source>
</evidence>
<dbReference type="GO" id="GO:0008270">
    <property type="term" value="F:zinc ion binding"/>
    <property type="evidence" value="ECO:0007669"/>
    <property type="project" value="UniProtKB-KW"/>
</dbReference>
<evidence type="ECO:0000256" key="16">
    <source>
        <dbReference type="SAM" id="MobiDB-lite"/>
    </source>
</evidence>
<keyword evidence="7" id="KW-0479">Metal-binding</keyword>
<keyword evidence="10" id="KW-0539">Nucleus</keyword>
<keyword evidence="19" id="KW-1185">Reference proteome</keyword>
<sequence>MMDIPCVQWQDHVAQKWTGLDPELQEQFASLREIDDVFQCALGLTTQDDVDFLQSVSAGYSVQKDTEEAAKCRERGNSSFKARNYTAAALHYSQGICFAPQSSEQLSLCYANRSAALHHLQHYQECLDDIDKALKSGYPSHLVHKLQDRRTLCLERLFVKAKEEDHSAASKNPEGSGRVKAPSVGPLIFGICPQAAVGSSVEKGRHLVATERIVAGQVILMDRPYSCVLIPGMEEARGKGGRQDMEREVLFGTECRRCHRCLAETLCPVPCKGCSYSRYCSTSCQQEAWEEHHRWECPLGADLMAMGVISQLALRVTLKAGLNGVQMAREPIRGEHKKSEPSCVNHDSSDSNQCHSDQPDSSISYYGDSYLSVFHLLHHINQHGPRLCFLSAVTAATLYLKLSKAGPPPASWCLSKPSATSSQSEHGPDEEGGNADWDSELWLLGSAVLRHLLQLRCNAQAIVTLQDTGAANSPVQSSREIRIATAMFPTLSLLNHSCCPNTSLVFSTGTSADPCGSDVSADVTESVAEYKHEARGVTVTVRAAKVISPGQEILHCYGPHSSRMVTQERRRLLHDQYYFLCQCEACSVQQQQEEEVEVEDGGQQWPGAGGDPQESGLLCCKCKGYLKKSGNKSETIFFCLRSSCGHRMSLSEVSRGLQEIRVDLEKAVALMERDRPGEAMKLLKRTQCQSGLILAEKHPLQGELADATARAYATMGDWKNAASYLERSAVAIGSQYGEDSIELGRQLFKLAQLHFNGGARGPVLSVIPKVRRLLCLHCGPHCHELQELKAMEDCLRG</sequence>
<gene>
    <name evidence="20" type="primary">smyd4</name>
</gene>
<keyword evidence="3" id="KW-0963">Cytoplasm</keyword>
<dbReference type="AlphaFoldDB" id="A0A9Y4JRD9"/>
<evidence type="ECO:0000256" key="8">
    <source>
        <dbReference type="ARBA" id="ARBA00022771"/>
    </source>
</evidence>
<keyword evidence="9" id="KW-0862">Zinc</keyword>
<dbReference type="GO" id="GO:0042826">
    <property type="term" value="F:histone deacetylase binding"/>
    <property type="evidence" value="ECO:0007669"/>
    <property type="project" value="TreeGrafter"/>
</dbReference>
<dbReference type="GO" id="GO:0005634">
    <property type="term" value="C:nucleus"/>
    <property type="evidence" value="ECO:0007669"/>
    <property type="project" value="UniProtKB-SubCell"/>
</dbReference>
<dbReference type="CDD" id="cd10536">
    <property type="entry name" value="SET_SMYD4"/>
    <property type="match status" value="1"/>
</dbReference>